<name>A0A1W0W894_HYPEX</name>
<evidence type="ECO:0000313" key="2">
    <source>
        <dbReference type="Proteomes" id="UP000192578"/>
    </source>
</evidence>
<reference evidence="2" key="1">
    <citation type="submission" date="2017-01" db="EMBL/GenBank/DDBJ databases">
        <title>Comparative genomics of anhydrobiosis in the tardigrade Hypsibius dujardini.</title>
        <authorList>
            <person name="Yoshida Y."/>
            <person name="Koutsovoulos G."/>
            <person name="Laetsch D."/>
            <person name="Stevens L."/>
            <person name="Kumar S."/>
            <person name="Horikawa D."/>
            <person name="Ishino K."/>
            <person name="Komine S."/>
            <person name="Tomita M."/>
            <person name="Blaxter M."/>
            <person name="Arakawa K."/>
        </authorList>
    </citation>
    <scope>NUCLEOTIDE SEQUENCE [LARGE SCALE GENOMIC DNA]</scope>
    <source>
        <strain evidence="2">Z151</strain>
    </source>
</reference>
<dbReference type="InterPro" id="IPR052436">
    <property type="entry name" value="LTO1_adapter"/>
</dbReference>
<sequence>MAGYGDGPDVTDVFDQILCQDEKSLEAGVQEGEHDGALAGYAEGFCFGWTKGWEIGMEIGFYKGYSRRALDHYATLHSRTGDASPSRKVQTITSLLEILDRINLSNVKADALSDDIVLARRKFKQIFPGIFKSRNDPDTSTSF</sequence>
<evidence type="ECO:0000313" key="1">
    <source>
        <dbReference type="EMBL" id="OQV11390.1"/>
    </source>
</evidence>
<dbReference type="AlphaFoldDB" id="A0A1W0W894"/>
<evidence type="ECO:0008006" key="3">
    <source>
        <dbReference type="Google" id="ProtNLM"/>
    </source>
</evidence>
<protein>
    <recommendedName>
        <fullName evidence="3">Oral cancer-overexpressed protein 1-like protein</fullName>
    </recommendedName>
</protein>
<proteinExistence type="predicted"/>
<organism evidence="1 2">
    <name type="scientific">Hypsibius exemplaris</name>
    <name type="common">Freshwater tardigrade</name>
    <dbReference type="NCBI Taxonomy" id="2072580"/>
    <lineage>
        <taxon>Eukaryota</taxon>
        <taxon>Metazoa</taxon>
        <taxon>Ecdysozoa</taxon>
        <taxon>Tardigrada</taxon>
        <taxon>Eutardigrada</taxon>
        <taxon>Parachela</taxon>
        <taxon>Hypsibioidea</taxon>
        <taxon>Hypsibiidae</taxon>
        <taxon>Hypsibius</taxon>
    </lineage>
</organism>
<dbReference type="OrthoDB" id="48036at2759"/>
<keyword evidence="2" id="KW-1185">Reference proteome</keyword>
<dbReference type="Proteomes" id="UP000192578">
    <property type="component" value="Unassembled WGS sequence"/>
</dbReference>
<comment type="caution">
    <text evidence="1">The sequence shown here is derived from an EMBL/GenBank/DDBJ whole genome shotgun (WGS) entry which is preliminary data.</text>
</comment>
<dbReference type="PANTHER" id="PTHR28532">
    <property type="entry name" value="GEO13458P1"/>
    <property type="match status" value="1"/>
</dbReference>
<accession>A0A1W0W894</accession>
<gene>
    <name evidence="1" type="ORF">BV898_14267</name>
</gene>
<dbReference type="EMBL" id="MTYJ01000172">
    <property type="protein sequence ID" value="OQV11390.1"/>
    <property type="molecule type" value="Genomic_DNA"/>
</dbReference>
<dbReference type="PANTHER" id="PTHR28532:SF1">
    <property type="entry name" value="ORAL CANCER OVEREXPRESSED 1"/>
    <property type="match status" value="1"/>
</dbReference>